<dbReference type="Gramene" id="AET7Gv20936100.4">
    <property type="protein sequence ID" value="AET7Gv20936100.4"/>
    <property type="gene ID" value="AET7Gv20936100"/>
</dbReference>
<dbReference type="Gramene" id="AET7Gv20936100.12">
    <property type="protein sequence ID" value="AET7Gv20936100.12"/>
    <property type="gene ID" value="AET7Gv20936100"/>
</dbReference>
<dbReference type="EnsemblPlants" id="AET7Gv20936100.4">
    <property type="protein sequence ID" value="AET7Gv20936100.4"/>
    <property type="gene ID" value="AET7Gv20936100"/>
</dbReference>
<dbReference type="Gramene" id="AET7Gv20936100.17">
    <property type="protein sequence ID" value="AET7Gv20936100.17"/>
    <property type="gene ID" value="AET7Gv20936100"/>
</dbReference>
<dbReference type="EnsemblPlants" id="AET7Gv20936100.12">
    <property type="protein sequence ID" value="AET7Gv20936100.12"/>
    <property type="gene ID" value="AET7Gv20936100"/>
</dbReference>
<dbReference type="Gramene" id="AET7Gv20936100.11">
    <property type="protein sequence ID" value="AET7Gv20936100.11"/>
    <property type="gene ID" value="AET7Gv20936100"/>
</dbReference>
<dbReference type="Gramene" id="AET7Gv20936100.2">
    <property type="protein sequence ID" value="AET7Gv20936100.2"/>
    <property type="gene ID" value="AET7Gv20936100"/>
</dbReference>
<dbReference type="EnsemblPlants" id="AET7Gv20936100.5">
    <property type="protein sequence ID" value="AET7Gv20936100.5"/>
    <property type="gene ID" value="AET7Gv20936100"/>
</dbReference>
<sequence length="103" mass="11229">MVLLEPRLQSKVISFRECRHSQNRRHLQWGATAATARIWLADTSNGGAIPPSAAPSCWSAEMQMEPTSRCASKLPGHRDADVVAAPLSCSESCSAAKLQRERP</sequence>
<dbReference type="Gramene" id="AET7Gv20936100.15">
    <property type="protein sequence ID" value="AET7Gv20936100.15"/>
    <property type="gene ID" value="AET7Gv20936100"/>
</dbReference>
<dbReference type="EnsemblPlants" id="AET7Gv20936100.9">
    <property type="protein sequence ID" value="AET7Gv20936100.9"/>
    <property type="gene ID" value="AET7Gv20936100"/>
</dbReference>
<organism evidence="1 2">
    <name type="scientific">Aegilops tauschii subsp. strangulata</name>
    <name type="common">Goatgrass</name>
    <dbReference type="NCBI Taxonomy" id="200361"/>
    <lineage>
        <taxon>Eukaryota</taxon>
        <taxon>Viridiplantae</taxon>
        <taxon>Streptophyta</taxon>
        <taxon>Embryophyta</taxon>
        <taxon>Tracheophyta</taxon>
        <taxon>Spermatophyta</taxon>
        <taxon>Magnoliopsida</taxon>
        <taxon>Liliopsida</taxon>
        <taxon>Poales</taxon>
        <taxon>Poaceae</taxon>
        <taxon>BOP clade</taxon>
        <taxon>Pooideae</taxon>
        <taxon>Triticodae</taxon>
        <taxon>Triticeae</taxon>
        <taxon>Triticinae</taxon>
        <taxon>Aegilops</taxon>
    </lineage>
</organism>
<dbReference type="AlphaFoldDB" id="A0A453SGD1"/>
<dbReference type="Gramene" id="AET7Gv20936100.9">
    <property type="protein sequence ID" value="AET7Gv20936100.9"/>
    <property type="gene ID" value="AET7Gv20936100"/>
</dbReference>
<keyword evidence="2" id="KW-1185">Reference proteome</keyword>
<dbReference type="EnsemblPlants" id="AET7Gv20936100.8">
    <property type="protein sequence ID" value="AET7Gv20936100.8"/>
    <property type="gene ID" value="AET7Gv20936100"/>
</dbReference>
<dbReference type="EnsemblPlants" id="AET7Gv20936100.11">
    <property type="protein sequence ID" value="AET7Gv20936100.11"/>
    <property type="gene ID" value="AET7Gv20936100"/>
</dbReference>
<reference evidence="1" key="4">
    <citation type="submission" date="2019-03" db="UniProtKB">
        <authorList>
            <consortium name="EnsemblPlants"/>
        </authorList>
    </citation>
    <scope>IDENTIFICATION</scope>
</reference>
<dbReference type="EnsemblPlants" id="AET7Gv20936100.2">
    <property type="protein sequence ID" value="AET7Gv20936100.2"/>
    <property type="gene ID" value="AET7Gv20936100"/>
</dbReference>
<dbReference type="Gramene" id="AET7Gv20936100.16">
    <property type="protein sequence ID" value="AET7Gv20936100.16"/>
    <property type="gene ID" value="AET7Gv20936100"/>
</dbReference>
<protein>
    <submittedName>
        <fullName evidence="1">Uncharacterized protein</fullName>
    </submittedName>
</protein>
<dbReference type="Proteomes" id="UP000015105">
    <property type="component" value="Chromosome 7D"/>
</dbReference>
<reference evidence="2" key="1">
    <citation type="journal article" date="2014" name="Science">
        <title>Ancient hybridizations among the ancestral genomes of bread wheat.</title>
        <authorList>
            <consortium name="International Wheat Genome Sequencing Consortium,"/>
            <person name="Marcussen T."/>
            <person name="Sandve S.R."/>
            <person name="Heier L."/>
            <person name="Spannagl M."/>
            <person name="Pfeifer M."/>
            <person name="Jakobsen K.S."/>
            <person name="Wulff B.B."/>
            <person name="Steuernagel B."/>
            <person name="Mayer K.F."/>
            <person name="Olsen O.A."/>
        </authorList>
    </citation>
    <scope>NUCLEOTIDE SEQUENCE [LARGE SCALE GENOMIC DNA]</scope>
    <source>
        <strain evidence="2">cv. AL8/78</strain>
    </source>
</reference>
<dbReference type="EnsemblPlants" id="AET7Gv20936100.6">
    <property type="protein sequence ID" value="AET7Gv20936100.6"/>
    <property type="gene ID" value="AET7Gv20936100"/>
</dbReference>
<proteinExistence type="predicted"/>
<evidence type="ECO:0000313" key="2">
    <source>
        <dbReference type="Proteomes" id="UP000015105"/>
    </source>
</evidence>
<dbReference type="EnsemblPlants" id="AET7Gv20936100.10">
    <property type="protein sequence ID" value="AET7Gv20936100.10"/>
    <property type="gene ID" value="AET7Gv20936100"/>
</dbReference>
<dbReference type="EnsemblPlants" id="AET7Gv20936100.17">
    <property type="protein sequence ID" value="AET7Gv20936100.17"/>
    <property type="gene ID" value="AET7Gv20936100"/>
</dbReference>
<dbReference type="EnsemblPlants" id="AET7Gv20936100.16">
    <property type="protein sequence ID" value="AET7Gv20936100.16"/>
    <property type="gene ID" value="AET7Gv20936100"/>
</dbReference>
<dbReference type="EnsemblPlants" id="AET7Gv20936100.15">
    <property type="protein sequence ID" value="AET7Gv20936100.15"/>
    <property type="gene ID" value="AET7Gv20936100"/>
</dbReference>
<dbReference type="EnsemblPlants" id="AET7Gv20936100.14">
    <property type="protein sequence ID" value="AET7Gv20936100.14"/>
    <property type="gene ID" value="AET7Gv20936100"/>
</dbReference>
<dbReference type="Gramene" id="AET7Gv20936100.14">
    <property type="protein sequence ID" value="AET7Gv20936100.14"/>
    <property type="gene ID" value="AET7Gv20936100"/>
</dbReference>
<dbReference type="EnsemblPlants" id="AET7Gv20936100.7">
    <property type="protein sequence ID" value="AET7Gv20936100.7"/>
    <property type="gene ID" value="AET7Gv20936100"/>
</dbReference>
<dbReference type="Gramene" id="AET7Gv20936100.6">
    <property type="protein sequence ID" value="AET7Gv20936100.6"/>
    <property type="gene ID" value="AET7Gv20936100"/>
</dbReference>
<evidence type="ECO:0000313" key="1">
    <source>
        <dbReference type="EnsemblPlants" id="AET7Gv20936100.2"/>
    </source>
</evidence>
<name>A0A453SGD1_AEGTS</name>
<dbReference type="Gramene" id="AET7Gv20936100.8">
    <property type="protein sequence ID" value="AET7Gv20936100.8"/>
    <property type="gene ID" value="AET7Gv20936100"/>
</dbReference>
<reference evidence="1" key="5">
    <citation type="journal article" date="2021" name="G3 (Bethesda)">
        <title>Aegilops tauschii genome assembly Aet v5.0 features greater sequence contiguity and improved annotation.</title>
        <authorList>
            <person name="Wang L."/>
            <person name="Zhu T."/>
            <person name="Rodriguez J.C."/>
            <person name="Deal K.R."/>
            <person name="Dubcovsky J."/>
            <person name="McGuire P.E."/>
            <person name="Lux T."/>
            <person name="Spannagl M."/>
            <person name="Mayer K.F.X."/>
            <person name="Baldrich P."/>
            <person name="Meyers B.C."/>
            <person name="Huo N."/>
            <person name="Gu Y.Q."/>
            <person name="Zhou H."/>
            <person name="Devos K.M."/>
            <person name="Bennetzen J.L."/>
            <person name="Unver T."/>
            <person name="Budak H."/>
            <person name="Gulick P.J."/>
            <person name="Galiba G."/>
            <person name="Kalapos B."/>
            <person name="Nelson D.R."/>
            <person name="Li P."/>
            <person name="You F.M."/>
            <person name="Luo M.C."/>
            <person name="Dvorak J."/>
        </authorList>
    </citation>
    <scope>NUCLEOTIDE SEQUENCE [LARGE SCALE GENOMIC DNA]</scope>
    <source>
        <strain evidence="1">cv. AL8/78</strain>
    </source>
</reference>
<dbReference type="Gramene" id="AET7Gv20936100.10">
    <property type="protein sequence ID" value="AET7Gv20936100.10"/>
    <property type="gene ID" value="AET7Gv20936100"/>
</dbReference>
<reference evidence="1" key="3">
    <citation type="journal article" date="2017" name="Nature">
        <title>Genome sequence of the progenitor of the wheat D genome Aegilops tauschii.</title>
        <authorList>
            <person name="Luo M.C."/>
            <person name="Gu Y.Q."/>
            <person name="Puiu D."/>
            <person name="Wang H."/>
            <person name="Twardziok S.O."/>
            <person name="Deal K.R."/>
            <person name="Huo N."/>
            <person name="Zhu T."/>
            <person name="Wang L."/>
            <person name="Wang Y."/>
            <person name="McGuire P.E."/>
            <person name="Liu S."/>
            <person name="Long H."/>
            <person name="Ramasamy R.K."/>
            <person name="Rodriguez J.C."/>
            <person name="Van S.L."/>
            <person name="Yuan L."/>
            <person name="Wang Z."/>
            <person name="Xia Z."/>
            <person name="Xiao L."/>
            <person name="Anderson O.D."/>
            <person name="Ouyang S."/>
            <person name="Liang Y."/>
            <person name="Zimin A.V."/>
            <person name="Pertea G."/>
            <person name="Qi P."/>
            <person name="Bennetzen J.L."/>
            <person name="Dai X."/>
            <person name="Dawson M.W."/>
            <person name="Muller H.G."/>
            <person name="Kugler K."/>
            <person name="Rivarola-Duarte L."/>
            <person name="Spannagl M."/>
            <person name="Mayer K.F.X."/>
            <person name="Lu F.H."/>
            <person name="Bevan M.W."/>
            <person name="Leroy P."/>
            <person name="Li P."/>
            <person name="You F.M."/>
            <person name="Sun Q."/>
            <person name="Liu Z."/>
            <person name="Lyons E."/>
            <person name="Wicker T."/>
            <person name="Salzberg S.L."/>
            <person name="Devos K.M."/>
            <person name="Dvorak J."/>
        </authorList>
    </citation>
    <scope>NUCLEOTIDE SEQUENCE [LARGE SCALE GENOMIC DNA]</scope>
    <source>
        <strain evidence="1">cv. AL8/78</strain>
    </source>
</reference>
<reference evidence="2" key="2">
    <citation type="journal article" date="2017" name="Nat. Plants">
        <title>The Aegilops tauschii genome reveals multiple impacts of transposons.</title>
        <authorList>
            <person name="Zhao G."/>
            <person name="Zou C."/>
            <person name="Li K."/>
            <person name="Wang K."/>
            <person name="Li T."/>
            <person name="Gao L."/>
            <person name="Zhang X."/>
            <person name="Wang H."/>
            <person name="Yang Z."/>
            <person name="Liu X."/>
            <person name="Jiang W."/>
            <person name="Mao L."/>
            <person name="Kong X."/>
            <person name="Jiao Y."/>
            <person name="Jia J."/>
        </authorList>
    </citation>
    <scope>NUCLEOTIDE SEQUENCE [LARGE SCALE GENOMIC DNA]</scope>
    <source>
        <strain evidence="2">cv. AL8/78</strain>
    </source>
</reference>
<dbReference type="Gramene" id="AET7Gv20936100.5">
    <property type="protein sequence ID" value="AET7Gv20936100.5"/>
    <property type="gene ID" value="AET7Gv20936100"/>
</dbReference>
<accession>A0A453SGD1</accession>
<dbReference type="Gramene" id="AET7Gv20936100.7">
    <property type="protein sequence ID" value="AET7Gv20936100.7"/>
    <property type="gene ID" value="AET7Gv20936100"/>
</dbReference>